<dbReference type="InterPro" id="IPR036163">
    <property type="entry name" value="HMA_dom_sf"/>
</dbReference>
<evidence type="ECO:0000313" key="6">
    <source>
        <dbReference type="Proteomes" id="UP000181981"/>
    </source>
</evidence>
<accession>X5DY48</accession>
<reference evidence="3 5" key="1">
    <citation type="submission" date="2014-03" db="EMBL/GenBank/DDBJ databases">
        <title>Complete genome sequence of a deeply braunched marine Bacteroidia bacterium Draconibacterium orientale type strain FH5T.</title>
        <authorList>
            <person name="Li X."/>
            <person name="Wang X."/>
            <person name="Xie Z."/>
            <person name="Du Z."/>
            <person name="Chen G."/>
        </authorList>
    </citation>
    <scope>NUCLEOTIDE SEQUENCE [LARGE SCALE GENOMIC DNA]</scope>
    <source>
        <strain evidence="3 5">FH5</strain>
    </source>
</reference>
<feature type="domain" description="HMA" evidence="2">
    <location>
        <begin position="33"/>
        <end position="99"/>
    </location>
</feature>
<keyword evidence="1" id="KW-0479">Metal-binding</keyword>
<dbReference type="KEGG" id="dori:FH5T_05210"/>
<sequence>MKKLLYLFILVVFAACNSGTQKTTEVAQPEQIVESTIAIGGLHCDACVASVEKGVNSLSGIESVKVTLADSTAIVTYNASAVSIDEIEKSIEKRGYTIKAVK</sequence>
<dbReference type="SUPFAM" id="SSF55008">
    <property type="entry name" value="HMA, heavy metal-associated domain"/>
    <property type="match status" value="1"/>
</dbReference>
<dbReference type="GO" id="GO:0046872">
    <property type="term" value="F:metal ion binding"/>
    <property type="evidence" value="ECO:0007669"/>
    <property type="project" value="UniProtKB-KW"/>
</dbReference>
<dbReference type="Pfam" id="PF00403">
    <property type="entry name" value="HMA"/>
    <property type="match status" value="1"/>
</dbReference>
<dbReference type="EMBL" id="CP007451">
    <property type="protein sequence ID" value="AHW59201.1"/>
    <property type="molecule type" value="Genomic_DNA"/>
</dbReference>
<evidence type="ECO:0000313" key="4">
    <source>
        <dbReference type="EMBL" id="SEU03380.1"/>
    </source>
</evidence>
<dbReference type="PROSITE" id="PS51257">
    <property type="entry name" value="PROKAR_LIPOPROTEIN"/>
    <property type="match status" value="1"/>
</dbReference>
<evidence type="ECO:0000313" key="5">
    <source>
        <dbReference type="Proteomes" id="UP000023772"/>
    </source>
</evidence>
<dbReference type="PROSITE" id="PS01047">
    <property type="entry name" value="HMA_1"/>
    <property type="match status" value="1"/>
</dbReference>
<dbReference type="InterPro" id="IPR017969">
    <property type="entry name" value="Heavy-metal-associated_CS"/>
</dbReference>
<reference evidence="4 6" key="2">
    <citation type="submission" date="2016-10" db="EMBL/GenBank/DDBJ databases">
        <authorList>
            <person name="de Groot N.N."/>
        </authorList>
    </citation>
    <scope>NUCLEOTIDE SEQUENCE [LARGE SCALE GENOMIC DNA]</scope>
    <source>
        <strain evidence="4 6">DSM 25947</strain>
    </source>
</reference>
<evidence type="ECO:0000256" key="1">
    <source>
        <dbReference type="ARBA" id="ARBA00022723"/>
    </source>
</evidence>
<dbReference type="PANTHER" id="PTHR46594:SF4">
    <property type="entry name" value="P-TYPE CATION-TRANSPORTING ATPASE"/>
    <property type="match status" value="1"/>
</dbReference>
<dbReference type="OrthoDB" id="9813965at2"/>
<evidence type="ECO:0000259" key="2">
    <source>
        <dbReference type="PROSITE" id="PS50846"/>
    </source>
</evidence>
<name>X5DY48_9BACT</name>
<dbReference type="RefSeq" id="WP_051567626.1">
    <property type="nucleotide sequence ID" value="NZ_FOHT01000036.1"/>
</dbReference>
<gene>
    <name evidence="3" type="ORF">FH5T_05210</name>
    <name evidence="4" type="ORF">SAMN05444285_13646</name>
</gene>
<dbReference type="InterPro" id="IPR006121">
    <property type="entry name" value="HMA_dom"/>
</dbReference>
<evidence type="ECO:0000313" key="3">
    <source>
        <dbReference type="EMBL" id="AHW59201.1"/>
    </source>
</evidence>
<dbReference type="FunFam" id="3.30.70.100:FF:000001">
    <property type="entry name" value="ATPase copper transporting beta"/>
    <property type="match status" value="1"/>
</dbReference>
<dbReference type="Gene3D" id="3.30.70.100">
    <property type="match status" value="1"/>
</dbReference>
<protein>
    <submittedName>
        <fullName evidence="3">Copper resistance protein CopZ</fullName>
    </submittedName>
    <submittedName>
        <fullName evidence="4">Cu+-exporting ATPase</fullName>
    </submittedName>
</protein>
<keyword evidence="5" id="KW-1185">Reference proteome</keyword>
<organism evidence="4 6">
    <name type="scientific">Draconibacterium orientale</name>
    <dbReference type="NCBI Taxonomy" id="1168034"/>
    <lineage>
        <taxon>Bacteria</taxon>
        <taxon>Pseudomonadati</taxon>
        <taxon>Bacteroidota</taxon>
        <taxon>Bacteroidia</taxon>
        <taxon>Marinilabiliales</taxon>
        <taxon>Prolixibacteraceae</taxon>
        <taxon>Draconibacterium</taxon>
    </lineage>
</organism>
<proteinExistence type="predicted"/>
<dbReference type="STRING" id="1168034.FH5T_05210"/>
<dbReference type="EMBL" id="FOHT01000036">
    <property type="protein sequence ID" value="SEU03380.1"/>
    <property type="molecule type" value="Genomic_DNA"/>
</dbReference>
<dbReference type="CDD" id="cd00371">
    <property type="entry name" value="HMA"/>
    <property type="match status" value="1"/>
</dbReference>
<dbReference type="Proteomes" id="UP000023772">
    <property type="component" value="Chromosome"/>
</dbReference>
<dbReference type="PROSITE" id="PS50846">
    <property type="entry name" value="HMA_2"/>
    <property type="match status" value="1"/>
</dbReference>
<dbReference type="AlphaFoldDB" id="X5DY48"/>
<dbReference type="eggNOG" id="COG2608">
    <property type="taxonomic scope" value="Bacteria"/>
</dbReference>
<dbReference type="HOGENOM" id="CLU_2272923_0_0_10"/>
<dbReference type="Proteomes" id="UP000181981">
    <property type="component" value="Unassembled WGS sequence"/>
</dbReference>
<dbReference type="PANTHER" id="PTHR46594">
    <property type="entry name" value="P-TYPE CATION-TRANSPORTING ATPASE"/>
    <property type="match status" value="1"/>
</dbReference>